<feature type="region of interest" description="Disordered" evidence="3">
    <location>
        <begin position="118"/>
        <end position="143"/>
    </location>
</feature>
<dbReference type="AlphaFoldDB" id="A0A6A7BKK9"/>
<reference evidence="6" key="1">
    <citation type="submission" date="2020-01" db="EMBL/GenBank/DDBJ databases">
        <authorList>
            <consortium name="DOE Joint Genome Institute"/>
            <person name="Haridas S."/>
            <person name="Albert R."/>
            <person name="Binder M."/>
            <person name="Bloem J."/>
            <person name="Labutti K."/>
            <person name="Salamov A."/>
            <person name="Andreopoulos B."/>
            <person name="Baker S.E."/>
            <person name="Barry K."/>
            <person name="Bills G."/>
            <person name="Bluhm B.H."/>
            <person name="Cannon C."/>
            <person name="Castanera R."/>
            <person name="Culley D.E."/>
            <person name="Daum C."/>
            <person name="Ezra D."/>
            <person name="Gonzalez J.B."/>
            <person name="Henrissat B."/>
            <person name="Kuo A."/>
            <person name="Liang C."/>
            <person name="Lipzen A."/>
            <person name="Lutzoni F."/>
            <person name="Magnuson J."/>
            <person name="Mondo S."/>
            <person name="Nolan M."/>
            <person name="Ohm R."/>
            <person name="Pangilinan J."/>
            <person name="Park H.-J."/>
            <person name="Ramirez L."/>
            <person name="Alfaro M."/>
            <person name="Sun H."/>
            <person name="Tritt A."/>
            <person name="Yoshinaga Y."/>
            <person name="Zwiers L.-H."/>
            <person name="Turgeon B.G."/>
            <person name="Goodwin S.B."/>
            <person name="Spatafora J.W."/>
            <person name="Crous P.W."/>
            <person name="Grigoriev I.V."/>
        </authorList>
    </citation>
    <scope>NUCLEOTIDE SEQUENCE</scope>
    <source>
        <strain evidence="6">IPT5</strain>
    </source>
</reference>
<dbReference type="InterPro" id="IPR003959">
    <property type="entry name" value="ATPase_AAA_core"/>
</dbReference>
<evidence type="ECO:0000256" key="1">
    <source>
        <dbReference type="ARBA" id="ARBA00022741"/>
    </source>
</evidence>
<dbReference type="Gene3D" id="1.10.8.60">
    <property type="match status" value="1"/>
</dbReference>
<dbReference type="OrthoDB" id="1721884at2759"/>
<keyword evidence="6" id="KW-0378">Hydrolase</keyword>
<evidence type="ECO:0000313" key="6">
    <source>
        <dbReference type="EMBL" id="KAF2855307.1"/>
    </source>
</evidence>
<feature type="region of interest" description="Disordered" evidence="3">
    <location>
        <begin position="295"/>
        <end position="318"/>
    </location>
</feature>
<evidence type="ECO:0000259" key="5">
    <source>
        <dbReference type="SMART" id="SM01086"/>
    </source>
</evidence>
<keyword evidence="2" id="KW-0067">ATP-binding</keyword>
<dbReference type="GO" id="GO:0051603">
    <property type="term" value="P:proteolysis involved in protein catabolic process"/>
    <property type="evidence" value="ECO:0007669"/>
    <property type="project" value="TreeGrafter"/>
</dbReference>
<evidence type="ECO:0000259" key="4">
    <source>
        <dbReference type="SMART" id="SM00382"/>
    </source>
</evidence>
<gene>
    <name evidence="6" type="ORF">T440DRAFT_514321</name>
</gene>
<feature type="compositionally biased region" description="Polar residues" evidence="3">
    <location>
        <begin position="30"/>
        <end position="57"/>
    </location>
</feature>
<dbReference type="InterPro" id="IPR027417">
    <property type="entry name" value="P-loop_NTPase"/>
</dbReference>
<accession>A0A6A7BKK9</accession>
<keyword evidence="7" id="KW-1185">Reference proteome</keyword>
<proteinExistence type="predicted"/>
<dbReference type="GO" id="GO:0005759">
    <property type="term" value="C:mitochondrial matrix"/>
    <property type="evidence" value="ECO:0007669"/>
    <property type="project" value="TreeGrafter"/>
</dbReference>
<dbReference type="Pfam" id="PF07724">
    <property type="entry name" value="AAA_2"/>
    <property type="match status" value="1"/>
</dbReference>
<evidence type="ECO:0000313" key="7">
    <source>
        <dbReference type="Proteomes" id="UP000799423"/>
    </source>
</evidence>
<dbReference type="InterPro" id="IPR019489">
    <property type="entry name" value="Clp_ATPase_C"/>
</dbReference>
<dbReference type="PANTHER" id="PTHR48102">
    <property type="entry name" value="ATP-DEPENDENT CLP PROTEASE ATP-BINDING SUBUNIT CLPX-LIKE, MITOCHONDRIAL-RELATED"/>
    <property type="match status" value="1"/>
</dbReference>
<dbReference type="Proteomes" id="UP000799423">
    <property type="component" value="Unassembled WGS sequence"/>
</dbReference>
<dbReference type="Gene3D" id="3.40.50.300">
    <property type="entry name" value="P-loop containing nucleotide triphosphate hydrolases"/>
    <property type="match status" value="1"/>
</dbReference>
<feature type="domain" description="AAA+ ATPase" evidence="4">
    <location>
        <begin position="186"/>
        <end position="371"/>
    </location>
</feature>
<feature type="region of interest" description="Disordered" evidence="3">
    <location>
        <begin position="30"/>
        <end position="73"/>
    </location>
</feature>
<name>A0A6A7BKK9_9PLEO</name>
<dbReference type="EMBL" id="MU006291">
    <property type="protein sequence ID" value="KAF2855307.1"/>
    <property type="molecule type" value="Genomic_DNA"/>
</dbReference>
<dbReference type="Pfam" id="PF10431">
    <property type="entry name" value="ClpB_D2-small"/>
    <property type="match status" value="1"/>
</dbReference>
<dbReference type="InterPro" id="IPR050052">
    <property type="entry name" value="ATP-dep_Clp_protease_ClpX"/>
</dbReference>
<dbReference type="SUPFAM" id="SSF52540">
    <property type="entry name" value="P-loop containing nucleoside triphosphate hydrolases"/>
    <property type="match status" value="1"/>
</dbReference>
<dbReference type="SMART" id="SM01086">
    <property type="entry name" value="ClpB_D2-small"/>
    <property type="match status" value="1"/>
</dbReference>
<evidence type="ECO:0000256" key="3">
    <source>
        <dbReference type="SAM" id="MobiDB-lite"/>
    </source>
</evidence>
<evidence type="ECO:0000256" key="2">
    <source>
        <dbReference type="ARBA" id="ARBA00022840"/>
    </source>
</evidence>
<keyword evidence="1" id="KW-0547">Nucleotide-binding</keyword>
<dbReference type="GO" id="GO:0016887">
    <property type="term" value="F:ATP hydrolysis activity"/>
    <property type="evidence" value="ECO:0007669"/>
    <property type="project" value="InterPro"/>
</dbReference>
<dbReference type="GO" id="GO:0005524">
    <property type="term" value="F:ATP binding"/>
    <property type="evidence" value="ECO:0007669"/>
    <property type="project" value="UniProtKB-KW"/>
</dbReference>
<dbReference type="PANTHER" id="PTHR48102:SF7">
    <property type="entry name" value="ATP-DEPENDENT CLP PROTEASE ATP-BINDING SUBUNIT CLPX-LIKE, MITOCHONDRIAL"/>
    <property type="match status" value="1"/>
</dbReference>
<feature type="compositionally biased region" description="Low complexity" evidence="3">
    <location>
        <begin position="120"/>
        <end position="132"/>
    </location>
</feature>
<organism evidence="6 7">
    <name type="scientific">Plenodomus tracheiphilus IPT5</name>
    <dbReference type="NCBI Taxonomy" id="1408161"/>
    <lineage>
        <taxon>Eukaryota</taxon>
        <taxon>Fungi</taxon>
        <taxon>Dikarya</taxon>
        <taxon>Ascomycota</taxon>
        <taxon>Pezizomycotina</taxon>
        <taxon>Dothideomycetes</taxon>
        <taxon>Pleosporomycetidae</taxon>
        <taxon>Pleosporales</taxon>
        <taxon>Pleosporineae</taxon>
        <taxon>Leptosphaeriaceae</taxon>
        <taxon>Plenodomus</taxon>
    </lineage>
</organism>
<dbReference type="SMART" id="SM00382">
    <property type="entry name" value="AAA"/>
    <property type="match status" value="1"/>
</dbReference>
<feature type="domain" description="Clp ATPase C-terminal" evidence="5">
    <location>
        <begin position="454"/>
        <end position="548"/>
    </location>
</feature>
<sequence>MIVRTVVVVSPQARASYLALYSLGRRALSSYTPSRSSYNRSDFSGQGYSSTYETDQPTRGPLGGTSSVGSPHITPKALRQHLDQFVVDQDRAKVVLSVAVHEHYLRIQELQRQRDEQARLEAQAQRRASAARHPVEDEFPGQQPTVELYGHDERQSYSEAPAYGPTSSTSFESESLDAGQHQLQIEKSNVLILGPTGVGKTLMCKTLAKTLGIPISMSDCTTFTQAGYIGDDVEQCVARLFSASGYNLEATEQGIIVLDEIDKIAGAKISYGKDVGGEGVQQALLKIIEGTTVQVQAKPERSSGRPGGASGRGSPVDMFQSLTPPGGAKGEVFNIRTDNILFICTGAFSNLHKIILDRKSMGSMGFGASIRSSNAHAAADGVMLTGAEAAAFKKDAPFFVPQDTEPPNPFAARHPKREERVNVLDHVQPADLQKYGMIPELIGRIPTVCAVSALDEEALVRVLTEPKDSLVRQEEHKSHLRNIELRFTSGALREIARKASKMGTGARGLRHVVDQLLLQAKYETPGSTVKHILITRDVALLKRAPLYFPRGQAAAFHAALTLDEEAWEAHLRSSEDPSIGSFEEYRKVGAAGF</sequence>
<dbReference type="InterPro" id="IPR003593">
    <property type="entry name" value="AAA+_ATPase"/>
</dbReference>
<protein>
    <submittedName>
        <fullName evidence="6">P-loop containing nucleoside triphosphate hydrolase protein</fullName>
    </submittedName>
</protein>